<dbReference type="EMBL" id="QZWG01000009">
    <property type="protein sequence ID" value="RZB92358.1"/>
    <property type="molecule type" value="Genomic_DNA"/>
</dbReference>
<protein>
    <submittedName>
        <fullName evidence="1">Uncharacterized protein</fullName>
    </submittedName>
</protein>
<accession>A0A445J1X9</accession>
<evidence type="ECO:0000313" key="1">
    <source>
        <dbReference type="EMBL" id="RZB92358.1"/>
    </source>
</evidence>
<reference evidence="1 2" key="1">
    <citation type="submission" date="2018-09" db="EMBL/GenBank/DDBJ databases">
        <title>A high-quality reference genome of wild soybean provides a powerful tool to mine soybean genomes.</title>
        <authorList>
            <person name="Xie M."/>
            <person name="Chung C.Y.L."/>
            <person name="Li M.-W."/>
            <person name="Wong F.-L."/>
            <person name="Chan T.-F."/>
            <person name="Lam H.-M."/>
        </authorList>
    </citation>
    <scope>NUCLEOTIDE SEQUENCE [LARGE SCALE GENOMIC DNA]</scope>
    <source>
        <strain evidence="2">cv. W05</strain>
        <tissue evidence="1">Hypocotyl of etiolated seedlings</tissue>
    </source>
</reference>
<gene>
    <name evidence="1" type="ORF">D0Y65_024388</name>
</gene>
<comment type="caution">
    <text evidence="1">The sequence shown here is derived from an EMBL/GenBank/DDBJ whole genome shotgun (WGS) entry which is preliminary data.</text>
</comment>
<evidence type="ECO:0000313" key="2">
    <source>
        <dbReference type="Proteomes" id="UP000289340"/>
    </source>
</evidence>
<name>A0A445J1X9_GLYSO</name>
<organism evidence="1 2">
    <name type="scientific">Glycine soja</name>
    <name type="common">Wild soybean</name>
    <dbReference type="NCBI Taxonomy" id="3848"/>
    <lineage>
        <taxon>Eukaryota</taxon>
        <taxon>Viridiplantae</taxon>
        <taxon>Streptophyta</taxon>
        <taxon>Embryophyta</taxon>
        <taxon>Tracheophyta</taxon>
        <taxon>Spermatophyta</taxon>
        <taxon>Magnoliopsida</taxon>
        <taxon>eudicotyledons</taxon>
        <taxon>Gunneridae</taxon>
        <taxon>Pentapetalae</taxon>
        <taxon>rosids</taxon>
        <taxon>fabids</taxon>
        <taxon>Fabales</taxon>
        <taxon>Fabaceae</taxon>
        <taxon>Papilionoideae</taxon>
        <taxon>50 kb inversion clade</taxon>
        <taxon>NPAAA clade</taxon>
        <taxon>indigoferoid/millettioid clade</taxon>
        <taxon>Phaseoleae</taxon>
        <taxon>Glycine</taxon>
        <taxon>Glycine subgen. Soja</taxon>
    </lineage>
</organism>
<sequence>MKCFLPLVQERGAKIPAPVWELVAPAPPPPPCVSMVLHRMFHCESRYSAPKVLLSDTSYFLTCIPIIQTLAPQIPAKLLATPALLSTTNTQKSKNKNMYLRETLPRSSDVLQSLHEEDAHSQKVNPDGFQGCSSIYLALVSEPMTKSFMC</sequence>
<dbReference type="Proteomes" id="UP000289340">
    <property type="component" value="Chromosome 9"/>
</dbReference>
<keyword evidence="2" id="KW-1185">Reference proteome</keyword>
<proteinExistence type="predicted"/>
<dbReference type="AlphaFoldDB" id="A0A445J1X9"/>